<comment type="similarity">
    <text evidence="2">Belongs to the polysaccharide synthase family.</text>
</comment>
<evidence type="ECO:0000256" key="1">
    <source>
        <dbReference type="ARBA" id="ARBA00004651"/>
    </source>
</evidence>
<organism evidence="8 9">
    <name type="scientific">Phenylobacterium koreense</name>
    <dbReference type="NCBI Taxonomy" id="266125"/>
    <lineage>
        <taxon>Bacteria</taxon>
        <taxon>Pseudomonadati</taxon>
        <taxon>Pseudomonadota</taxon>
        <taxon>Alphaproteobacteria</taxon>
        <taxon>Caulobacterales</taxon>
        <taxon>Caulobacteraceae</taxon>
        <taxon>Phenylobacterium</taxon>
    </lineage>
</organism>
<keyword evidence="3" id="KW-1003">Cell membrane</keyword>
<reference evidence="8 9" key="1">
    <citation type="submission" date="2024-06" db="EMBL/GenBank/DDBJ databases">
        <title>Genomic Encyclopedia of Type Strains, Phase IV (KMG-IV): sequencing the most valuable type-strain genomes for metagenomic binning, comparative biology and taxonomic classification.</title>
        <authorList>
            <person name="Goeker M."/>
        </authorList>
    </citation>
    <scope>NUCLEOTIDE SEQUENCE [LARGE SCALE GENOMIC DNA]</scope>
    <source>
        <strain evidence="8 9">DSM 17809</strain>
    </source>
</reference>
<evidence type="ECO:0000256" key="2">
    <source>
        <dbReference type="ARBA" id="ARBA00007430"/>
    </source>
</evidence>
<comment type="caution">
    <text evidence="8">The sequence shown here is derived from an EMBL/GenBank/DDBJ whole genome shotgun (WGS) entry which is preliminary data.</text>
</comment>
<feature type="transmembrane region" description="Helical" evidence="7">
    <location>
        <begin position="351"/>
        <end position="373"/>
    </location>
</feature>
<evidence type="ECO:0000256" key="3">
    <source>
        <dbReference type="ARBA" id="ARBA00022475"/>
    </source>
</evidence>
<keyword evidence="9" id="KW-1185">Reference proteome</keyword>
<dbReference type="PANTHER" id="PTHR30250:SF10">
    <property type="entry name" value="LIPOPOLYSACCHARIDE BIOSYNTHESIS PROTEIN WZXC"/>
    <property type="match status" value="1"/>
</dbReference>
<feature type="transmembrane region" description="Helical" evidence="7">
    <location>
        <begin position="21"/>
        <end position="39"/>
    </location>
</feature>
<feature type="transmembrane region" description="Helical" evidence="7">
    <location>
        <begin position="316"/>
        <end position="339"/>
    </location>
</feature>
<dbReference type="EMBL" id="JBEPLU010000001">
    <property type="protein sequence ID" value="MET3526034.1"/>
    <property type="molecule type" value="Genomic_DNA"/>
</dbReference>
<sequence length="488" mass="52061">MDRKVSASVFWSFVRFGSDQIFNLVAFFVMARLLSAAEFGLFAVAFVYAEAGKIIVSGGLVSGFYRAREVTPKLADTLFWSNMGLASFLALGGLVAQQPISVAFGRPEGGAVVATLGFVLPITALGASHMSRNLREFGHKSLALRSLLSGLFASGLAVLAALNGFGVWSLVIQRYVAEVINTLVAWSAFRWRPGFQFSFSTLKAQLQLGGNIALSQIIVLFTARVQDLIISHAFGAGAVGFYRMAWKSTELISQGTITPFSLVSLPMLAKLQSDREAFRRSYLRMVAISAAVSFPCIVGFGVLANELIPLIYGAKWAPSIALAQILAWLVTPYALNFFIGPALTALGRADLVVRLAAIDLVGTAVLCALAVPFGLRATAAAYVARCYLAMIFQLWVFKRAAGGLILDAIRAVLPQGLAASVMALAVLLFSGRREVFANGWLYVACAVALGAAVYALALILFVGGRVRREALAKVRGVVARQATTSLPG</sequence>
<dbReference type="CDD" id="cd13127">
    <property type="entry name" value="MATE_tuaB_like"/>
    <property type="match status" value="1"/>
</dbReference>
<feature type="transmembrane region" description="Helical" evidence="7">
    <location>
        <begin position="409"/>
        <end position="429"/>
    </location>
</feature>
<feature type="transmembrane region" description="Helical" evidence="7">
    <location>
        <begin position="281"/>
        <end position="304"/>
    </location>
</feature>
<feature type="transmembrane region" description="Helical" evidence="7">
    <location>
        <begin position="142"/>
        <end position="162"/>
    </location>
</feature>
<evidence type="ECO:0000256" key="6">
    <source>
        <dbReference type="ARBA" id="ARBA00023136"/>
    </source>
</evidence>
<protein>
    <submittedName>
        <fullName evidence="8">O-antigen/teichoic acid export membrane protein</fullName>
    </submittedName>
</protein>
<keyword evidence="5 7" id="KW-1133">Transmembrane helix</keyword>
<evidence type="ECO:0000256" key="4">
    <source>
        <dbReference type="ARBA" id="ARBA00022692"/>
    </source>
</evidence>
<name>A0ABV2EG98_9CAUL</name>
<feature type="transmembrane region" description="Helical" evidence="7">
    <location>
        <begin position="77"/>
        <end position="97"/>
    </location>
</feature>
<evidence type="ECO:0000256" key="5">
    <source>
        <dbReference type="ARBA" id="ARBA00022989"/>
    </source>
</evidence>
<gene>
    <name evidence="8" type="ORF">ABID41_001129</name>
</gene>
<keyword evidence="4 7" id="KW-0812">Transmembrane</keyword>
<proteinExistence type="inferred from homology"/>
<dbReference type="InterPro" id="IPR050833">
    <property type="entry name" value="Poly_Biosynth_Transport"/>
</dbReference>
<dbReference type="PANTHER" id="PTHR30250">
    <property type="entry name" value="PST FAMILY PREDICTED COLANIC ACID TRANSPORTER"/>
    <property type="match status" value="1"/>
</dbReference>
<feature type="transmembrane region" description="Helical" evidence="7">
    <location>
        <begin position="379"/>
        <end position="397"/>
    </location>
</feature>
<evidence type="ECO:0000256" key="7">
    <source>
        <dbReference type="SAM" id="Phobius"/>
    </source>
</evidence>
<evidence type="ECO:0000313" key="8">
    <source>
        <dbReference type="EMBL" id="MET3526034.1"/>
    </source>
</evidence>
<dbReference type="RefSeq" id="WP_331928595.1">
    <property type="nucleotide sequence ID" value="NZ_JBEPLU010000001.1"/>
</dbReference>
<dbReference type="Proteomes" id="UP001549110">
    <property type="component" value="Unassembled WGS sequence"/>
</dbReference>
<comment type="subcellular location">
    <subcellularLocation>
        <location evidence="1">Cell membrane</location>
        <topology evidence="1">Multi-pass membrane protein</topology>
    </subcellularLocation>
</comment>
<evidence type="ECO:0000313" key="9">
    <source>
        <dbReference type="Proteomes" id="UP001549110"/>
    </source>
</evidence>
<dbReference type="Pfam" id="PF13440">
    <property type="entry name" value="Polysacc_synt_3"/>
    <property type="match status" value="1"/>
</dbReference>
<keyword evidence="6 7" id="KW-0472">Membrane</keyword>
<feature type="transmembrane region" description="Helical" evidence="7">
    <location>
        <begin position="109"/>
        <end position="130"/>
    </location>
</feature>
<feature type="transmembrane region" description="Helical" evidence="7">
    <location>
        <begin position="441"/>
        <end position="463"/>
    </location>
</feature>
<accession>A0ABV2EG98</accession>